<gene>
    <name evidence="1" type="ORF">COT97_01735</name>
</gene>
<comment type="caution">
    <text evidence="1">The sequence shown here is derived from an EMBL/GenBank/DDBJ whole genome shotgun (WGS) entry which is preliminary data.</text>
</comment>
<reference evidence="2" key="1">
    <citation type="submission" date="2017-09" db="EMBL/GenBank/DDBJ databases">
        <title>Depth-based differentiation of microbial function through sediment-hosted aquifers and enrichment of novel symbionts in the deep terrestrial subsurface.</title>
        <authorList>
            <person name="Probst A.J."/>
            <person name="Ladd B."/>
            <person name="Jarett J.K."/>
            <person name="Geller-Mcgrath D.E."/>
            <person name="Sieber C.M.K."/>
            <person name="Emerson J.B."/>
            <person name="Anantharaman K."/>
            <person name="Thomas B.C."/>
            <person name="Malmstrom R."/>
            <person name="Stieglmeier M."/>
            <person name="Klingl A."/>
            <person name="Woyke T."/>
            <person name="Ryan C.M."/>
            <person name="Banfield J.F."/>
        </authorList>
    </citation>
    <scope>NUCLEOTIDE SEQUENCE [LARGE SCALE GENOMIC DNA]</scope>
</reference>
<dbReference type="Proteomes" id="UP000229901">
    <property type="component" value="Unassembled WGS sequence"/>
</dbReference>
<name>A0A2H0V5L5_9BACT</name>
<dbReference type="EMBL" id="PFAP01000008">
    <property type="protein sequence ID" value="PIR94355.1"/>
    <property type="molecule type" value="Genomic_DNA"/>
</dbReference>
<dbReference type="AlphaFoldDB" id="A0A2H0V5L5"/>
<protein>
    <submittedName>
        <fullName evidence="1">Uncharacterized protein</fullName>
    </submittedName>
</protein>
<organism evidence="1 2">
    <name type="scientific">Candidatus Falkowbacteria bacterium CG10_big_fil_rev_8_21_14_0_10_39_11</name>
    <dbReference type="NCBI Taxonomy" id="1974565"/>
    <lineage>
        <taxon>Bacteria</taxon>
        <taxon>Candidatus Falkowiibacteriota</taxon>
    </lineage>
</organism>
<accession>A0A2H0V5L5</accession>
<evidence type="ECO:0000313" key="2">
    <source>
        <dbReference type="Proteomes" id="UP000229901"/>
    </source>
</evidence>
<proteinExistence type="predicted"/>
<sequence length="104" mass="12539">MEWHELVHEYSWRHGRVEFIEETGIYRGDICNIVVGEDGMVDVFVERLYELEHVGGKDVWQETEYRNWRIFGFNYNLTVLNHEGDKVTFDVFLYGEVTWYKKIG</sequence>
<evidence type="ECO:0000313" key="1">
    <source>
        <dbReference type="EMBL" id="PIR94355.1"/>
    </source>
</evidence>